<reference evidence="1 2" key="1">
    <citation type="journal article" date="2022" name="Hortic Res">
        <title>A haplotype resolved chromosomal level avocado genome allows analysis of novel avocado genes.</title>
        <authorList>
            <person name="Nath O."/>
            <person name="Fletcher S.J."/>
            <person name="Hayward A."/>
            <person name="Shaw L.M."/>
            <person name="Masouleh A.K."/>
            <person name="Furtado A."/>
            <person name="Henry R.J."/>
            <person name="Mitter N."/>
        </authorList>
    </citation>
    <scope>NUCLEOTIDE SEQUENCE [LARGE SCALE GENOMIC DNA]</scope>
    <source>
        <strain evidence="2">cv. Hass</strain>
    </source>
</reference>
<comment type="caution">
    <text evidence="1">The sequence shown here is derived from an EMBL/GenBank/DDBJ whole genome shotgun (WGS) entry which is preliminary data.</text>
</comment>
<name>A0ACC2MPQ7_PERAE</name>
<proteinExistence type="predicted"/>
<keyword evidence="2" id="KW-1185">Reference proteome</keyword>
<evidence type="ECO:0000313" key="2">
    <source>
        <dbReference type="Proteomes" id="UP001234297"/>
    </source>
</evidence>
<evidence type="ECO:0000313" key="1">
    <source>
        <dbReference type="EMBL" id="KAJ8647421.1"/>
    </source>
</evidence>
<protein>
    <submittedName>
        <fullName evidence="1">Uncharacterized protein</fullName>
    </submittedName>
</protein>
<dbReference type="EMBL" id="CM056809">
    <property type="protein sequence ID" value="KAJ8647421.1"/>
    <property type="molecule type" value="Genomic_DNA"/>
</dbReference>
<organism evidence="1 2">
    <name type="scientific">Persea americana</name>
    <name type="common">Avocado</name>
    <dbReference type="NCBI Taxonomy" id="3435"/>
    <lineage>
        <taxon>Eukaryota</taxon>
        <taxon>Viridiplantae</taxon>
        <taxon>Streptophyta</taxon>
        <taxon>Embryophyta</taxon>
        <taxon>Tracheophyta</taxon>
        <taxon>Spermatophyta</taxon>
        <taxon>Magnoliopsida</taxon>
        <taxon>Magnoliidae</taxon>
        <taxon>Laurales</taxon>
        <taxon>Lauraceae</taxon>
        <taxon>Persea</taxon>
    </lineage>
</organism>
<accession>A0ACC2MPQ7</accession>
<sequence length="129" mass="14701">METHPPILPFLPSTDSSTYGFLVSGFCEVDELVEACKIWNLMEEESLELKVTSYEKMMDAFKCNRTSDATAMFGTLKLERYHDMGWSSYRLLISWLCRKEKLVGAHYGDMLKRRIGADNEVFASLGGGR</sequence>
<gene>
    <name evidence="1" type="ORF">MRB53_000444</name>
</gene>
<dbReference type="Proteomes" id="UP001234297">
    <property type="component" value="Chromosome 1"/>
</dbReference>